<dbReference type="EMBL" id="JAEVFJ010000006">
    <property type="protein sequence ID" value="KAH8103925.1"/>
    <property type="molecule type" value="Genomic_DNA"/>
</dbReference>
<dbReference type="Proteomes" id="UP000813824">
    <property type="component" value="Unassembled WGS sequence"/>
</dbReference>
<accession>A0A8K0UV52</accession>
<name>A0A8K0UV52_9AGAR</name>
<reference evidence="1" key="1">
    <citation type="journal article" date="2021" name="New Phytol.">
        <title>Evolutionary innovations through gain and loss of genes in the ectomycorrhizal Boletales.</title>
        <authorList>
            <person name="Wu G."/>
            <person name="Miyauchi S."/>
            <person name="Morin E."/>
            <person name="Kuo A."/>
            <person name="Drula E."/>
            <person name="Varga T."/>
            <person name="Kohler A."/>
            <person name="Feng B."/>
            <person name="Cao Y."/>
            <person name="Lipzen A."/>
            <person name="Daum C."/>
            <person name="Hundley H."/>
            <person name="Pangilinan J."/>
            <person name="Johnson J."/>
            <person name="Barry K."/>
            <person name="LaButti K."/>
            <person name="Ng V."/>
            <person name="Ahrendt S."/>
            <person name="Min B."/>
            <person name="Choi I.G."/>
            <person name="Park H."/>
            <person name="Plett J.M."/>
            <person name="Magnuson J."/>
            <person name="Spatafora J.W."/>
            <person name="Nagy L.G."/>
            <person name="Henrissat B."/>
            <person name="Grigoriev I.V."/>
            <person name="Yang Z.L."/>
            <person name="Xu J."/>
            <person name="Martin F.M."/>
        </authorList>
    </citation>
    <scope>NUCLEOTIDE SEQUENCE</scope>
    <source>
        <strain evidence="1">KKN 215</strain>
    </source>
</reference>
<evidence type="ECO:0000313" key="1">
    <source>
        <dbReference type="EMBL" id="KAH8103925.1"/>
    </source>
</evidence>
<evidence type="ECO:0000313" key="2">
    <source>
        <dbReference type="Proteomes" id="UP000813824"/>
    </source>
</evidence>
<dbReference type="AlphaFoldDB" id="A0A8K0UV52"/>
<sequence length="528" mass="59979">MSFHRCSSELPVEVWERVIDKVSGITQPDFDRIVNPMATPNIEDFPSFNTLRPIWWPTPTLLHCCLVCHMWVPRARFNLYRNIIIYSRTGLAAILFTISNRPSLTQLIRHIMVAPDSVDQSWVSTAPLLLGPKLDCPRLVLNFHGLDFAQLHPEFPRSCTLFRRKHGHACNDLQIIFTAVLNPSRCDSHLQRFIFATQPSRVFLHNDASSWPSLLSPSDSLYTSGTRRQVGLRAPLKHLVLSLSPDRLRGLTRTWVPPSPLEVADLHVEIICKEPVDTADYFQDVWSSLDAWGTKFRHMMCDSLPKSHIPLHRKLSFSALSSLSELGISSRHYEGEERISVCTRFELFHAADTAMSSHQIALVVAFLGLQSMFPVHFHDSDATLTTHLTFCAHYDTDHNPQDISSSDDWREDKHTPLIGAAITSDVRRIWSNVDEALCTHPWFQDSSPPMEIRLSWHYPNNVFTVPVLLPRVEEYACMDELVAVLLPKATKMRPGLIKSCTDGRCVYHVARRQMKSISGLASPPQSLV</sequence>
<keyword evidence="2" id="KW-1185">Reference proteome</keyword>
<proteinExistence type="predicted"/>
<dbReference type="OrthoDB" id="2788229at2759"/>
<organism evidence="1 2">
    <name type="scientific">Cristinia sonorae</name>
    <dbReference type="NCBI Taxonomy" id="1940300"/>
    <lineage>
        <taxon>Eukaryota</taxon>
        <taxon>Fungi</taxon>
        <taxon>Dikarya</taxon>
        <taxon>Basidiomycota</taxon>
        <taxon>Agaricomycotina</taxon>
        <taxon>Agaricomycetes</taxon>
        <taxon>Agaricomycetidae</taxon>
        <taxon>Agaricales</taxon>
        <taxon>Pleurotineae</taxon>
        <taxon>Stephanosporaceae</taxon>
        <taxon>Cristinia</taxon>
    </lineage>
</organism>
<comment type="caution">
    <text evidence="1">The sequence shown here is derived from an EMBL/GenBank/DDBJ whole genome shotgun (WGS) entry which is preliminary data.</text>
</comment>
<protein>
    <submittedName>
        <fullName evidence="1">Uncharacterized protein</fullName>
    </submittedName>
</protein>
<gene>
    <name evidence="1" type="ORF">BXZ70DRAFT_673223</name>
</gene>